<proteinExistence type="predicted"/>
<dbReference type="AlphaFoldDB" id="A0A1E3QHT3"/>
<name>A0A1E3QHT3_9ASCO</name>
<dbReference type="EMBL" id="KV454441">
    <property type="protein sequence ID" value="ODQ77273.1"/>
    <property type="molecule type" value="Genomic_DNA"/>
</dbReference>
<evidence type="ECO:0000313" key="1">
    <source>
        <dbReference type="EMBL" id="ODQ77273.1"/>
    </source>
</evidence>
<reference evidence="2" key="1">
    <citation type="submission" date="2016-05" db="EMBL/GenBank/DDBJ databases">
        <title>Comparative genomics of biotechnologically important yeasts.</title>
        <authorList>
            <consortium name="DOE Joint Genome Institute"/>
            <person name="Riley R."/>
            <person name="Haridas S."/>
            <person name="Wolfe K.H."/>
            <person name="Lopes M.R."/>
            <person name="Hittinger C.T."/>
            <person name="Goker M."/>
            <person name="Salamov A."/>
            <person name="Wisecaver J."/>
            <person name="Long T.M."/>
            <person name="Aerts A.L."/>
            <person name="Barry K."/>
            <person name="Choi C."/>
            <person name="Clum A."/>
            <person name="Coughlan A.Y."/>
            <person name="Deshpande S."/>
            <person name="Douglass A.P."/>
            <person name="Hanson S.J."/>
            <person name="Klenk H.-P."/>
            <person name="Labutti K."/>
            <person name="Lapidus A."/>
            <person name="Lindquist E."/>
            <person name="Lipzen A."/>
            <person name="Meier-Kolthoff J.P."/>
            <person name="Ohm R.A."/>
            <person name="Otillar R.P."/>
            <person name="Pangilinan J."/>
            <person name="Peng Y."/>
            <person name="Rokas A."/>
            <person name="Rosa C.A."/>
            <person name="Scheuner C."/>
            <person name="Sibirny A.A."/>
            <person name="Slot J.C."/>
            <person name="Stielow J.B."/>
            <person name="Sun H."/>
            <person name="Kurtzman C.P."/>
            <person name="Blackwell M."/>
            <person name="Grigoriev I.V."/>
            <person name="Jeffries T.W."/>
        </authorList>
    </citation>
    <scope>NUCLEOTIDE SEQUENCE [LARGE SCALE GENOMIC DNA]</scope>
    <source>
        <strain evidence="2">NRRL Y-12698</strain>
    </source>
</reference>
<organism evidence="1 2">
    <name type="scientific">Babjeviella inositovora NRRL Y-12698</name>
    <dbReference type="NCBI Taxonomy" id="984486"/>
    <lineage>
        <taxon>Eukaryota</taxon>
        <taxon>Fungi</taxon>
        <taxon>Dikarya</taxon>
        <taxon>Ascomycota</taxon>
        <taxon>Saccharomycotina</taxon>
        <taxon>Pichiomycetes</taxon>
        <taxon>Serinales incertae sedis</taxon>
        <taxon>Babjeviella</taxon>
    </lineage>
</organism>
<keyword evidence="2" id="KW-1185">Reference proteome</keyword>
<accession>A0A1E3QHT3</accession>
<gene>
    <name evidence="1" type="ORF">BABINDRAFT_99743</name>
</gene>
<sequence>MCNLPYTYPVREKRILWPGWHKITVNIRRLLVHHEHSNSSISLSLLARLCTHFAVPPTHKSVPHGKISPHSRAMCALFIEALIPSLFRAM</sequence>
<dbReference type="GeneID" id="30150903"/>
<protein>
    <submittedName>
        <fullName evidence="1">Uncharacterized protein</fullName>
    </submittedName>
</protein>
<dbReference type="Proteomes" id="UP000094336">
    <property type="component" value="Unassembled WGS sequence"/>
</dbReference>
<dbReference type="RefSeq" id="XP_018982601.1">
    <property type="nucleotide sequence ID" value="XM_019133050.1"/>
</dbReference>
<evidence type="ECO:0000313" key="2">
    <source>
        <dbReference type="Proteomes" id="UP000094336"/>
    </source>
</evidence>